<dbReference type="HOGENOM" id="CLU_027775_1_0_1"/>
<dbReference type="Gramene" id="KQL29645">
    <property type="protein sequence ID" value="KQL29645"/>
    <property type="gene ID" value="SETIT_019539mg"/>
</dbReference>
<evidence type="ECO:0000313" key="2">
    <source>
        <dbReference type="Proteomes" id="UP000004995"/>
    </source>
</evidence>
<evidence type="ECO:0008006" key="3">
    <source>
        <dbReference type="Google" id="ProtNLM"/>
    </source>
</evidence>
<dbReference type="InParanoid" id="K3YZ31"/>
<protein>
    <recommendedName>
        <fullName evidence="3">Ubiquitin-like protease family profile domain-containing protein</fullName>
    </recommendedName>
</protein>
<proteinExistence type="predicted"/>
<name>K3YZ31_SETIT</name>
<dbReference type="eggNOG" id="ENOG502S8TI">
    <property type="taxonomic scope" value="Eukaryota"/>
</dbReference>
<dbReference type="SUPFAM" id="SSF54001">
    <property type="entry name" value="Cysteine proteinases"/>
    <property type="match status" value="1"/>
</dbReference>
<accession>K3YZ31</accession>
<dbReference type="EnsemblPlants" id="KQL29645">
    <property type="protein sequence ID" value="KQL29645"/>
    <property type="gene ID" value="SETIT_019539mg"/>
</dbReference>
<dbReference type="Gene3D" id="3.40.395.10">
    <property type="entry name" value="Adenoviral Proteinase, Chain A"/>
    <property type="match status" value="1"/>
</dbReference>
<sequence>TLIIEELGTKGEPILPEGISARFRNICGAIVRNKLQNMITTSNWKKVPQTKKDVLWATVKERFTFPEGQEKFARHFAKGLLGRCFRNWRSNLNKEYVQKGKNARDEFENTMKDMKSAEKPHHLGAGGYAAKIAKWRREEEEWRRASLLDMFAGLDERSGNWIQEPSTELIYKRLAQLAEAEKKGLFRPDREKDQLTAMIRTAKHSGRVLGMSSTLPWDKPFPNDQASYRKCDRYKKNLEDKKREIAKQEFLEFLANQHIATLADPIVSDGQQPAEPTMLLAQTRFITPSSAGSIAKVRYPVDDIQAPIEYEHDKPFLYRWDLLEGPWELNKLHGWIMNAMKQGIPVITTHVPTKVFLGVLPFQIVIDFEDLHRLYCQQCLDVNLISVWCLDHWICIMILPKLGEAVVLDSASYDRHRYKNFIGIIQNCITNSCLYILKARTSLTYLKMDPTIQKRTKAMRIIYNKYCHKQPSSPVPCGYYVCKFIKNNGSNYNKIKDKQIDNICTDTARFILREIYHEDGAFFNKHGVLMTDEYIFRFVVWLEIHISICRLKTSGN</sequence>
<dbReference type="InterPro" id="IPR038765">
    <property type="entry name" value="Papain-like_cys_pep_sf"/>
</dbReference>
<dbReference type="PANTHER" id="PTHR33018">
    <property type="entry name" value="OS10G0338966 PROTEIN-RELATED"/>
    <property type="match status" value="1"/>
</dbReference>
<reference evidence="1" key="2">
    <citation type="submission" date="2018-08" db="UniProtKB">
        <authorList>
            <consortium name="EnsemblPlants"/>
        </authorList>
    </citation>
    <scope>IDENTIFICATION</scope>
    <source>
        <strain evidence="1">Yugu1</strain>
    </source>
</reference>
<organism evidence="1 2">
    <name type="scientific">Setaria italica</name>
    <name type="common">Foxtail millet</name>
    <name type="synonym">Panicum italicum</name>
    <dbReference type="NCBI Taxonomy" id="4555"/>
    <lineage>
        <taxon>Eukaryota</taxon>
        <taxon>Viridiplantae</taxon>
        <taxon>Streptophyta</taxon>
        <taxon>Embryophyta</taxon>
        <taxon>Tracheophyta</taxon>
        <taxon>Spermatophyta</taxon>
        <taxon>Magnoliopsida</taxon>
        <taxon>Liliopsida</taxon>
        <taxon>Poales</taxon>
        <taxon>Poaceae</taxon>
        <taxon>PACMAD clade</taxon>
        <taxon>Panicoideae</taxon>
        <taxon>Panicodae</taxon>
        <taxon>Paniceae</taxon>
        <taxon>Cenchrinae</taxon>
        <taxon>Setaria</taxon>
    </lineage>
</organism>
<dbReference type="Proteomes" id="UP000004995">
    <property type="component" value="Unassembled WGS sequence"/>
</dbReference>
<dbReference type="FunCoup" id="K3YZ31">
    <property type="interactions" value="7"/>
</dbReference>
<dbReference type="PANTHER" id="PTHR33018:SF19">
    <property type="entry name" value="OS12G0558775 PROTEIN"/>
    <property type="match status" value="1"/>
</dbReference>
<dbReference type="EMBL" id="AGNK02000314">
    <property type="status" value="NOT_ANNOTATED_CDS"/>
    <property type="molecule type" value="Genomic_DNA"/>
</dbReference>
<evidence type="ECO:0000313" key="1">
    <source>
        <dbReference type="EnsemblPlants" id="KQL29645"/>
    </source>
</evidence>
<dbReference type="AlphaFoldDB" id="K3YZ31"/>
<reference evidence="2" key="1">
    <citation type="journal article" date="2012" name="Nat. Biotechnol.">
        <title>Reference genome sequence of the model plant Setaria.</title>
        <authorList>
            <person name="Bennetzen J.L."/>
            <person name="Schmutz J."/>
            <person name="Wang H."/>
            <person name="Percifield R."/>
            <person name="Hawkins J."/>
            <person name="Pontaroli A.C."/>
            <person name="Estep M."/>
            <person name="Feng L."/>
            <person name="Vaughn J.N."/>
            <person name="Grimwood J."/>
            <person name="Jenkins J."/>
            <person name="Barry K."/>
            <person name="Lindquist E."/>
            <person name="Hellsten U."/>
            <person name="Deshpande S."/>
            <person name="Wang X."/>
            <person name="Wu X."/>
            <person name="Mitros T."/>
            <person name="Triplett J."/>
            <person name="Yang X."/>
            <person name="Ye C.Y."/>
            <person name="Mauro-Herrera M."/>
            <person name="Wang L."/>
            <person name="Li P."/>
            <person name="Sharma M."/>
            <person name="Sharma R."/>
            <person name="Ronald P.C."/>
            <person name="Panaud O."/>
            <person name="Kellogg E.A."/>
            <person name="Brutnell T.P."/>
            <person name="Doust A.N."/>
            <person name="Tuskan G.A."/>
            <person name="Rokhsar D."/>
            <person name="Devos K.M."/>
        </authorList>
    </citation>
    <scope>NUCLEOTIDE SEQUENCE [LARGE SCALE GENOMIC DNA]</scope>
    <source>
        <strain evidence="2">cv. Yugu1</strain>
    </source>
</reference>
<keyword evidence="2" id="KW-1185">Reference proteome</keyword>